<gene>
    <name evidence="1" type="ORF">ACH46_13255</name>
</gene>
<organism evidence="1 2">
    <name type="scientific">Gordonia phthalatica</name>
    <dbReference type="NCBI Taxonomy" id="1136941"/>
    <lineage>
        <taxon>Bacteria</taxon>
        <taxon>Bacillati</taxon>
        <taxon>Actinomycetota</taxon>
        <taxon>Actinomycetes</taxon>
        <taxon>Mycobacteriales</taxon>
        <taxon>Gordoniaceae</taxon>
        <taxon>Gordonia</taxon>
    </lineage>
</organism>
<dbReference type="EMBL" id="CP011853">
    <property type="protein sequence ID" value="ALG85268.1"/>
    <property type="molecule type" value="Genomic_DNA"/>
</dbReference>
<accession>A0A0N9NID1</accession>
<evidence type="ECO:0000313" key="1">
    <source>
        <dbReference type="EMBL" id="ALG85268.1"/>
    </source>
</evidence>
<name>A0A0N9NID1_9ACTN</name>
<dbReference type="RefSeq" id="WP_062393342.1">
    <property type="nucleotide sequence ID" value="NZ_CP011853.1"/>
</dbReference>
<dbReference type="STRING" id="1136941.ACH46_13255"/>
<evidence type="ECO:0000313" key="2">
    <source>
        <dbReference type="Proteomes" id="UP000063789"/>
    </source>
</evidence>
<dbReference type="PATRIC" id="fig|1136941.3.peg.2697"/>
<sequence length="231" mass="25068">MALHVQIAAYEYGCCGSIPEPGAVIEGTLTAYPAADDEQSPVDEPFTWDRDMQLLRFDGWSARWDPTGGDPTTVPLVLVLSWHDRAPGPTVRGVVDARIPDERFGVHEGFGVTVRLSSESCIEPTPEVVAAYAEQEERESRTVRITGPATAFGDVAPAVDVPLELNLDDPRLSIELNSAGISGVVTGVPAQVSVAVQAELWTNYQPIDPGFPTESVPYPLMLRFTIDRDFC</sequence>
<dbReference type="KEGG" id="goq:ACH46_13255"/>
<keyword evidence="2" id="KW-1185">Reference proteome</keyword>
<proteinExistence type="predicted"/>
<reference evidence="2" key="1">
    <citation type="submission" date="2015-06" db="EMBL/GenBank/DDBJ databases">
        <title>Complete genome sequence and metabolic analysis of phthalate degradation pathway in Gordonia sp. QH-11.</title>
        <authorList>
            <person name="Jin D."/>
            <person name="Kong X."/>
            <person name="Bai Z."/>
        </authorList>
    </citation>
    <scope>NUCLEOTIDE SEQUENCE [LARGE SCALE GENOMIC DNA]</scope>
    <source>
        <strain evidence="2">QH-11</strain>
    </source>
</reference>
<reference evidence="1 2" key="2">
    <citation type="journal article" date="2017" name="Int. J. Syst. Evol. Microbiol.">
        <title>Gordonia phthalatica sp. nov., a di-n-butyl phthalate-degrading bacterium isolated from activated sludge.</title>
        <authorList>
            <person name="Jin D."/>
            <person name="Kong X."/>
            <person name="Jia M."/>
            <person name="Yu X."/>
            <person name="Wang X."/>
            <person name="Zhuang X."/>
            <person name="Deng Y."/>
            <person name="Bai Z."/>
        </authorList>
    </citation>
    <scope>NUCLEOTIDE SEQUENCE [LARGE SCALE GENOMIC DNA]</scope>
    <source>
        <strain evidence="1 2">QH-11</strain>
    </source>
</reference>
<dbReference type="AlphaFoldDB" id="A0A0N9NID1"/>
<dbReference type="OrthoDB" id="4382110at2"/>
<dbReference type="Proteomes" id="UP000063789">
    <property type="component" value="Chromosome"/>
</dbReference>
<protein>
    <submittedName>
        <fullName evidence="1">Uncharacterized protein</fullName>
    </submittedName>
</protein>